<feature type="domain" description="BHLH" evidence="2">
    <location>
        <begin position="176"/>
        <end position="228"/>
    </location>
</feature>
<name>A0A1X2I4W1_9FUNG</name>
<feature type="compositionally biased region" description="Low complexity" evidence="1">
    <location>
        <begin position="113"/>
        <end position="131"/>
    </location>
</feature>
<dbReference type="OrthoDB" id="690068at2759"/>
<protein>
    <recommendedName>
        <fullName evidence="2">BHLH domain-containing protein</fullName>
    </recommendedName>
</protein>
<dbReference type="PANTHER" id="PTHR46266:SF4">
    <property type="entry name" value="TRANSCRIPTION FACTOR TT8"/>
    <property type="match status" value="1"/>
</dbReference>
<keyword evidence="4" id="KW-1185">Reference proteome</keyword>
<dbReference type="GO" id="GO:0046983">
    <property type="term" value="F:protein dimerization activity"/>
    <property type="evidence" value="ECO:0007669"/>
    <property type="project" value="InterPro"/>
</dbReference>
<proteinExistence type="predicted"/>
<dbReference type="EMBL" id="MCGE01000027">
    <property type="protein sequence ID" value="ORZ09465.1"/>
    <property type="molecule type" value="Genomic_DNA"/>
</dbReference>
<dbReference type="InterPro" id="IPR011598">
    <property type="entry name" value="bHLH_dom"/>
</dbReference>
<dbReference type="InterPro" id="IPR036638">
    <property type="entry name" value="HLH_DNA-bd_sf"/>
</dbReference>
<comment type="caution">
    <text evidence="3">The sequence shown here is derived from an EMBL/GenBank/DDBJ whole genome shotgun (WGS) entry which is preliminary data.</text>
</comment>
<dbReference type="PROSITE" id="PS50888">
    <property type="entry name" value="BHLH"/>
    <property type="match status" value="1"/>
</dbReference>
<feature type="compositionally biased region" description="Polar residues" evidence="1">
    <location>
        <begin position="358"/>
        <end position="373"/>
    </location>
</feature>
<feature type="compositionally biased region" description="Low complexity" evidence="1">
    <location>
        <begin position="339"/>
        <end position="355"/>
    </location>
</feature>
<dbReference type="SUPFAM" id="SSF47459">
    <property type="entry name" value="HLH, helix-loop-helix DNA-binding domain"/>
    <property type="match status" value="1"/>
</dbReference>
<feature type="compositionally biased region" description="Low complexity" evidence="1">
    <location>
        <begin position="55"/>
        <end position="74"/>
    </location>
</feature>
<accession>A0A1X2I4W1</accession>
<dbReference type="CDD" id="cd00083">
    <property type="entry name" value="bHLH_SF"/>
    <property type="match status" value="1"/>
</dbReference>
<evidence type="ECO:0000313" key="4">
    <source>
        <dbReference type="Proteomes" id="UP000193560"/>
    </source>
</evidence>
<feature type="region of interest" description="Disordered" evidence="1">
    <location>
        <begin position="97"/>
        <end position="131"/>
    </location>
</feature>
<sequence length="373" mass="40794">MSLQTEHTSSSTLKKRRRSSSPFIDENERKSKHLHSQQPSMVALPPPMITDTSHSTSSASALPTPSPSPAALSSSSGVAYYPVYTAHSGHFYLASPPLHPSSPSHPTKILPKLPTQHQAPPTPATLPSSPSSLPYTFYHPYQLSPPIQPVNPSIYHHQHHPPPATTSTTADQREQARKVSHSAIERRRRERINDKIMQLKQLIPTCANQENLHKMSILQSSIDYITYLKDILEQIEKQGGGKVVDLVPHQGKLNSVKTPRSMLPKEVEQYTSQFNSHQARRPSSPPTMSLSSSSSSSSNDNITSPSISTQKHQQPRCLKPMDIIQSKNQPILSSPPPSSTSSLSSSSGTTTPLLSAEATPSSPKNMSLKNLLC</sequence>
<evidence type="ECO:0000259" key="2">
    <source>
        <dbReference type="PROSITE" id="PS50888"/>
    </source>
</evidence>
<feature type="region of interest" description="Disordered" evidence="1">
    <location>
        <begin position="254"/>
        <end position="373"/>
    </location>
</feature>
<gene>
    <name evidence="3" type="ORF">BCR42DRAFT_423477</name>
</gene>
<dbReference type="AlphaFoldDB" id="A0A1X2I4W1"/>
<dbReference type="STRING" id="90262.A0A1X2I4W1"/>
<dbReference type="SMART" id="SM00353">
    <property type="entry name" value="HLH"/>
    <property type="match status" value="1"/>
</dbReference>
<dbReference type="Gene3D" id="4.10.280.10">
    <property type="entry name" value="Helix-loop-helix DNA-binding domain"/>
    <property type="match status" value="1"/>
</dbReference>
<feature type="compositionally biased region" description="Low complexity" evidence="1">
    <location>
        <begin position="286"/>
        <end position="308"/>
    </location>
</feature>
<reference evidence="3 4" key="1">
    <citation type="submission" date="2016-07" db="EMBL/GenBank/DDBJ databases">
        <title>Pervasive Adenine N6-methylation of Active Genes in Fungi.</title>
        <authorList>
            <consortium name="DOE Joint Genome Institute"/>
            <person name="Mondo S.J."/>
            <person name="Dannebaum R.O."/>
            <person name="Kuo R.C."/>
            <person name="Labutti K."/>
            <person name="Haridas S."/>
            <person name="Kuo A."/>
            <person name="Salamov A."/>
            <person name="Ahrendt S.R."/>
            <person name="Lipzen A."/>
            <person name="Sullivan W."/>
            <person name="Andreopoulos W.B."/>
            <person name="Clum A."/>
            <person name="Lindquist E."/>
            <person name="Daum C."/>
            <person name="Ramamoorthy G.K."/>
            <person name="Gryganskyi A."/>
            <person name="Culley D."/>
            <person name="Magnuson J.K."/>
            <person name="James T.Y."/>
            <person name="O'Malley M.A."/>
            <person name="Stajich J.E."/>
            <person name="Spatafora J.W."/>
            <person name="Visel A."/>
            <person name="Grigoriev I.V."/>
        </authorList>
    </citation>
    <scope>NUCLEOTIDE SEQUENCE [LARGE SCALE GENOMIC DNA]</scope>
    <source>
        <strain evidence="3 4">NRRL 1336</strain>
    </source>
</reference>
<evidence type="ECO:0000313" key="3">
    <source>
        <dbReference type="EMBL" id="ORZ09465.1"/>
    </source>
</evidence>
<feature type="region of interest" description="Disordered" evidence="1">
    <location>
        <begin position="1"/>
        <end position="74"/>
    </location>
</feature>
<dbReference type="Pfam" id="PF00010">
    <property type="entry name" value="HLH"/>
    <property type="match status" value="1"/>
</dbReference>
<dbReference type="Proteomes" id="UP000193560">
    <property type="component" value="Unassembled WGS sequence"/>
</dbReference>
<dbReference type="PANTHER" id="PTHR46266">
    <property type="entry name" value="TRANSCRIPTION FACTOR TT8"/>
    <property type="match status" value="1"/>
</dbReference>
<evidence type="ECO:0000256" key="1">
    <source>
        <dbReference type="SAM" id="MobiDB-lite"/>
    </source>
</evidence>
<organism evidence="3 4">
    <name type="scientific">Absidia repens</name>
    <dbReference type="NCBI Taxonomy" id="90262"/>
    <lineage>
        <taxon>Eukaryota</taxon>
        <taxon>Fungi</taxon>
        <taxon>Fungi incertae sedis</taxon>
        <taxon>Mucoromycota</taxon>
        <taxon>Mucoromycotina</taxon>
        <taxon>Mucoromycetes</taxon>
        <taxon>Mucorales</taxon>
        <taxon>Cunninghamellaceae</taxon>
        <taxon>Absidia</taxon>
    </lineage>
</organism>